<organism evidence="2 3">
    <name type="scientific">Corynespora cassiicola Philippines</name>
    <dbReference type="NCBI Taxonomy" id="1448308"/>
    <lineage>
        <taxon>Eukaryota</taxon>
        <taxon>Fungi</taxon>
        <taxon>Dikarya</taxon>
        <taxon>Ascomycota</taxon>
        <taxon>Pezizomycotina</taxon>
        <taxon>Dothideomycetes</taxon>
        <taxon>Pleosporomycetidae</taxon>
        <taxon>Pleosporales</taxon>
        <taxon>Corynesporascaceae</taxon>
        <taxon>Corynespora</taxon>
    </lineage>
</organism>
<protein>
    <submittedName>
        <fullName evidence="2">Uncharacterized protein</fullName>
    </submittedName>
</protein>
<keyword evidence="3" id="KW-1185">Reference proteome</keyword>
<dbReference type="Proteomes" id="UP000240883">
    <property type="component" value="Unassembled WGS sequence"/>
</dbReference>
<reference evidence="2 3" key="1">
    <citation type="journal article" date="2018" name="Front. Microbiol.">
        <title>Genome-Wide Analysis of Corynespora cassiicola Leaf Fall Disease Putative Effectors.</title>
        <authorList>
            <person name="Lopez D."/>
            <person name="Ribeiro S."/>
            <person name="Label P."/>
            <person name="Fumanal B."/>
            <person name="Venisse J.S."/>
            <person name="Kohler A."/>
            <person name="de Oliveira R.R."/>
            <person name="Labutti K."/>
            <person name="Lipzen A."/>
            <person name="Lail K."/>
            <person name="Bauer D."/>
            <person name="Ohm R.A."/>
            <person name="Barry K.W."/>
            <person name="Spatafora J."/>
            <person name="Grigoriev I.V."/>
            <person name="Martin F.M."/>
            <person name="Pujade-Renaud V."/>
        </authorList>
    </citation>
    <scope>NUCLEOTIDE SEQUENCE [LARGE SCALE GENOMIC DNA]</scope>
    <source>
        <strain evidence="2 3">Philippines</strain>
    </source>
</reference>
<proteinExistence type="predicted"/>
<gene>
    <name evidence="2" type="ORF">BS50DRAFT_313370</name>
</gene>
<accession>A0A2T2NYF7</accession>
<sequence length="148" mass="16892">MHIARSSWGSQDGALVWTHKRWAHPAPLDLCMSVLCCVCAFGRSFRLRLGFRSRLVWQRRRTHPWTSHSQSRGERQVRCPLGQVRGLASEQVGEATYGTGEAIRCTRPSEACSSARSCRMQDRRKGGRERANKAQRQRETKSLHAQQC</sequence>
<feature type="compositionally biased region" description="Basic and acidic residues" evidence="1">
    <location>
        <begin position="119"/>
        <end position="142"/>
    </location>
</feature>
<evidence type="ECO:0000313" key="2">
    <source>
        <dbReference type="EMBL" id="PSN70454.1"/>
    </source>
</evidence>
<evidence type="ECO:0000256" key="1">
    <source>
        <dbReference type="SAM" id="MobiDB-lite"/>
    </source>
</evidence>
<dbReference type="EMBL" id="KZ678132">
    <property type="protein sequence ID" value="PSN70454.1"/>
    <property type="molecule type" value="Genomic_DNA"/>
</dbReference>
<evidence type="ECO:0000313" key="3">
    <source>
        <dbReference type="Proteomes" id="UP000240883"/>
    </source>
</evidence>
<name>A0A2T2NYF7_CORCC</name>
<feature type="region of interest" description="Disordered" evidence="1">
    <location>
        <begin position="118"/>
        <end position="148"/>
    </location>
</feature>
<dbReference type="AlphaFoldDB" id="A0A2T2NYF7"/>